<name>A0A2P5FD22_TREOI</name>
<keyword evidence="2" id="KW-1185">Reference proteome</keyword>
<gene>
    <name evidence="1" type="ORF">TorRG33x02_085140</name>
</gene>
<accession>A0A2P5FD22</accession>
<dbReference type="Proteomes" id="UP000237000">
    <property type="component" value="Unassembled WGS sequence"/>
</dbReference>
<comment type="caution">
    <text evidence="1">The sequence shown here is derived from an EMBL/GenBank/DDBJ whole genome shotgun (WGS) entry which is preliminary data.</text>
</comment>
<evidence type="ECO:0000313" key="2">
    <source>
        <dbReference type="Proteomes" id="UP000237000"/>
    </source>
</evidence>
<organism evidence="1 2">
    <name type="scientific">Trema orientale</name>
    <name type="common">Charcoal tree</name>
    <name type="synonym">Celtis orientalis</name>
    <dbReference type="NCBI Taxonomy" id="63057"/>
    <lineage>
        <taxon>Eukaryota</taxon>
        <taxon>Viridiplantae</taxon>
        <taxon>Streptophyta</taxon>
        <taxon>Embryophyta</taxon>
        <taxon>Tracheophyta</taxon>
        <taxon>Spermatophyta</taxon>
        <taxon>Magnoliopsida</taxon>
        <taxon>eudicotyledons</taxon>
        <taxon>Gunneridae</taxon>
        <taxon>Pentapetalae</taxon>
        <taxon>rosids</taxon>
        <taxon>fabids</taxon>
        <taxon>Rosales</taxon>
        <taxon>Cannabaceae</taxon>
        <taxon>Trema</taxon>
    </lineage>
</organism>
<reference evidence="2" key="1">
    <citation type="submission" date="2016-06" db="EMBL/GenBank/DDBJ databases">
        <title>Parallel loss of symbiosis genes in relatives of nitrogen-fixing non-legume Parasponia.</title>
        <authorList>
            <person name="Van Velzen R."/>
            <person name="Holmer R."/>
            <person name="Bu F."/>
            <person name="Rutten L."/>
            <person name="Van Zeijl A."/>
            <person name="Liu W."/>
            <person name="Santuari L."/>
            <person name="Cao Q."/>
            <person name="Sharma T."/>
            <person name="Shen D."/>
            <person name="Roswanjaya Y."/>
            <person name="Wardhani T."/>
            <person name="Kalhor M.S."/>
            <person name="Jansen J."/>
            <person name="Van den Hoogen J."/>
            <person name="Gungor B."/>
            <person name="Hartog M."/>
            <person name="Hontelez J."/>
            <person name="Verver J."/>
            <person name="Yang W.-C."/>
            <person name="Schijlen E."/>
            <person name="Repin R."/>
            <person name="Schilthuizen M."/>
            <person name="Schranz E."/>
            <person name="Heidstra R."/>
            <person name="Miyata K."/>
            <person name="Fedorova E."/>
            <person name="Kohlen W."/>
            <person name="Bisseling T."/>
            <person name="Smit S."/>
            <person name="Geurts R."/>
        </authorList>
    </citation>
    <scope>NUCLEOTIDE SEQUENCE [LARGE SCALE GENOMIC DNA]</scope>
    <source>
        <strain evidence="2">cv. RG33-2</strain>
    </source>
</reference>
<feature type="non-terminal residue" evidence="1">
    <location>
        <position position="1"/>
    </location>
</feature>
<dbReference type="AlphaFoldDB" id="A0A2P5FD22"/>
<proteinExistence type="predicted"/>
<sequence length="59" mass="6336">RRHRGATAGGSSRRTFGQRWGVLRGGASGLKACGVVARPIGRWLGDFVFQGPRVKKEGN</sequence>
<dbReference type="EMBL" id="JXTC01000043">
    <property type="protein sequence ID" value="PON95685.1"/>
    <property type="molecule type" value="Genomic_DNA"/>
</dbReference>
<protein>
    <submittedName>
        <fullName evidence="1">Uncharacterized protein</fullName>
    </submittedName>
</protein>
<dbReference type="InParanoid" id="A0A2P5FD22"/>
<evidence type="ECO:0000313" key="1">
    <source>
        <dbReference type="EMBL" id="PON95685.1"/>
    </source>
</evidence>